<evidence type="ECO:0000259" key="8">
    <source>
        <dbReference type="Pfam" id="PF01266"/>
    </source>
</evidence>
<evidence type="ECO:0000256" key="4">
    <source>
        <dbReference type="ARBA" id="ARBA00022630"/>
    </source>
</evidence>
<keyword evidence="6" id="KW-0560">Oxidoreductase</keyword>
<feature type="binding site" evidence="7">
    <location>
        <begin position="41"/>
        <end position="42"/>
    </location>
    <ligand>
        <name>FAD</name>
        <dbReference type="ChEBI" id="CHEBI:57692"/>
    </ligand>
</feature>
<feature type="binding site" evidence="7">
    <location>
        <position position="184"/>
    </location>
    <ligand>
        <name>FAD</name>
        <dbReference type="ChEBI" id="CHEBI:57692"/>
    </ligand>
</feature>
<dbReference type="OrthoDB" id="2015447at2759"/>
<dbReference type="Proteomes" id="UP001153737">
    <property type="component" value="Chromosome 7"/>
</dbReference>
<organism evidence="9 10">
    <name type="scientific">Phaedon cochleariae</name>
    <name type="common">Mustard beetle</name>
    <dbReference type="NCBI Taxonomy" id="80249"/>
    <lineage>
        <taxon>Eukaryota</taxon>
        <taxon>Metazoa</taxon>
        <taxon>Ecdysozoa</taxon>
        <taxon>Arthropoda</taxon>
        <taxon>Hexapoda</taxon>
        <taxon>Insecta</taxon>
        <taxon>Pterygota</taxon>
        <taxon>Neoptera</taxon>
        <taxon>Endopterygota</taxon>
        <taxon>Coleoptera</taxon>
        <taxon>Polyphaga</taxon>
        <taxon>Cucujiformia</taxon>
        <taxon>Chrysomeloidea</taxon>
        <taxon>Chrysomelidae</taxon>
        <taxon>Chrysomelinae</taxon>
        <taxon>Chrysomelini</taxon>
        <taxon>Phaedon</taxon>
    </lineage>
</organism>
<dbReference type="GO" id="GO:0071949">
    <property type="term" value="F:FAD binding"/>
    <property type="evidence" value="ECO:0007669"/>
    <property type="project" value="InterPro"/>
</dbReference>
<gene>
    <name evidence="9" type="ORF">PHAECO_LOCUS11262</name>
</gene>
<evidence type="ECO:0000256" key="6">
    <source>
        <dbReference type="ARBA" id="ARBA00023002"/>
    </source>
</evidence>
<dbReference type="SUPFAM" id="SSF54373">
    <property type="entry name" value="FAD-linked reductases, C-terminal domain"/>
    <property type="match status" value="1"/>
</dbReference>
<dbReference type="Pfam" id="PF01266">
    <property type="entry name" value="DAO"/>
    <property type="match status" value="1"/>
</dbReference>
<dbReference type="GO" id="GO:0003884">
    <property type="term" value="F:D-amino-acid oxidase activity"/>
    <property type="evidence" value="ECO:0007669"/>
    <property type="project" value="InterPro"/>
</dbReference>
<feature type="binding site" evidence="7">
    <location>
        <position position="279"/>
    </location>
    <ligand>
        <name>D-dopa</name>
        <dbReference type="ChEBI" id="CHEBI:149689"/>
    </ligand>
</feature>
<evidence type="ECO:0000256" key="3">
    <source>
        <dbReference type="ARBA" id="ARBA00006730"/>
    </source>
</evidence>
<dbReference type="Gene3D" id="3.40.50.720">
    <property type="entry name" value="NAD(P)-binding Rossmann-like Domain"/>
    <property type="match status" value="1"/>
</dbReference>
<keyword evidence="10" id="KW-1185">Reference proteome</keyword>
<dbReference type="Gene3D" id="3.30.9.10">
    <property type="entry name" value="D-Amino Acid Oxidase, subunit A, domain 2"/>
    <property type="match status" value="1"/>
</dbReference>
<dbReference type="InterPro" id="IPR023209">
    <property type="entry name" value="DAO"/>
</dbReference>
<evidence type="ECO:0000256" key="2">
    <source>
        <dbReference type="ARBA" id="ARBA00004253"/>
    </source>
</evidence>
<dbReference type="GO" id="GO:0005782">
    <property type="term" value="C:peroxisomal matrix"/>
    <property type="evidence" value="ECO:0007669"/>
    <property type="project" value="UniProtKB-SubCell"/>
</dbReference>
<comment type="subcellular location">
    <subcellularLocation>
        <location evidence="2">Peroxisome matrix</location>
    </subcellularLocation>
</comment>
<feature type="binding site" evidence="7">
    <location>
        <begin position="308"/>
        <end position="313"/>
    </location>
    <ligand>
        <name>FAD</name>
        <dbReference type="ChEBI" id="CHEBI:57692"/>
    </ligand>
</feature>
<dbReference type="EMBL" id="OU896713">
    <property type="protein sequence ID" value="CAG9823839.1"/>
    <property type="molecule type" value="Genomic_DNA"/>
</dbReference>
<keyword evidence="4" id="KW-0285">Flavoprotein</keyword>
<reference evidence="9" key="2">
    <citation type="submission" date="2022-10" db="EMBL/GenBank/DDBJ databases">
        <authorList>
            <consortium name="ENA_rothamsted_submissions"/>
            <consortium name="culmorum"/>
            <person name="King R."/>
        </authorList>
    </citation>
    <scope>NUCLEOTIDE SEQUENCE</scope>
</reference>
<keyword evidence="5 7" id="KW-0274">FAD</keyword>
<evidence type="ECO:0000313" key="9">
    <source>
        <dbReference type="EMBL" id="CAG9823839.1"/>
    </source>
</evidence>
<comment type="cofactor">
    <cofactor evidence="1 7">
        <name>FAD</name>
        <dbReference type="ChEBI" id="CHEBI:57692"/>
    </cofactor>
</comment>
<comment type="similarity">
    <text evidence="3">Belongs to the DAMOX/DASOX family.</text>
</comment>
<dbReference type="SUPFAM" id="SSF51971">
    <property type="entry name" value="Nucleotide-binding domain"/>
    <property type="match status" value="1"/>
</dbReference>
<feature type="domain" description="FAD dependent oxidoreductase" evidence="8">
    <location>
        <begin position="4"/>
        <end position="325"/>
    </location>
</feature>
<dbReference type="PANTHER" id="PTHR11530">
    <property type="entry name" value="D-AMINO ACID OXIDASE"/>
    <property type="match status" value="1"/>
</dbReference>
<dbReference type="InterPro" id="IPR006181">
    <property type="entry name" value="D-amino_acid_oxidase_CS"/>
</dbReference>
<evidence type="ECO:0000256" key="1">
    <source>
        <dbReference type="ARBA" id="ARBA00001974"/>
    </source>
</evidence>
<dbReference type="AlphaFoldDB" id="A0A9N9SL32"/>
<dbReference type="PIRSF" id="PIRSF000189">
    <property type="entry name" value="D-aa_oxidase"/>
    <property type="match status" value="1"/>
</dbReference>
<dbReference type="PROSITE" id="PS00677">
    <property type="entry name" value="DAO"/>
    <property type="match status" value="1"/>
</dbReference>
<dbReference type="PANTHER" id="PTHR11530:SF11">
    <property type="entry name" value="D-ASPARTATE OXIDASE"/>
    <property type="match status" value="1"/>
</dbReference>
<evidence type="ECO:0000256" key="7">
    <source>
        <dbReference type="PIRSR" id="PIRSR000189-1"/>
    </source>
</evidence>
<feature type="binding site" evidence="7">
    <location>
        <position position="309"/>
    </location>
    <ligand>
        <name>D-dopa</name>
        <dbReference type="ChEBI" id="CHEBI:149689"/>
    </ligand>
</feature>
<protein>
    <recommendedName>
        <fullName evidence="8">FAD dependent oxidoreductase domain-containing protein</fullName>
    </recommendedName>
</protein>
<evidence type="ECO:0000313" key="10">
    <source>
        <dbReference type="Proteomes" id="UP001153737"/>
    </source>
</evidence>
<accession>A0A9N9SL32</accession>
<name>A0A9N9SL32_PHACE</name>
<feature type="binding site" evidence="7">
    <location>
        <position position="225"/>
    </location>
    <ligand>
        <name>D-dopa</name>
        <dbReference type="ChEBI" id="CHEBI:149689"/>
    </ligand>
</feature>
<dbReference type="InterPro" id="IPR006076">
    <property type="entry name" value="FAD-dep_OxRdtase"/>
</dbReference>
<reference evidence="9" key="1">
    <citation type="submission" date="2022-01" db="EMBL/GenBank/DDBJ databases">
        <authorList>
            <person name="King R."/>
        </authorList>
    </citation>
    <scope>NUCLEOTIDE SEQUENCE</scope>
</reference>
<dbReference type="GO" id="GO:0019478">
    <property type="term" value="P:D-amino acid catabolic process"/>
    <property type="evidence" value="ECO:0007669"/>
    <property type="project" value="TreeGrafter"/>
</dbReference>
<evidence type="ECO:0000256" key="5">
    <source>
        <dbReference type="ARBA" id="ARBA00022827"/>
    </source>
</evidence>
<sequence>MYNIAVVGCGVVGITSALAIQNRVKKCTVTIYAHEVSPNTTTDIAGGLWEPYLLQETPEEKVAEWSKTTYDYLLRLWIQGKAGDAGICLQPVTTATDNENYQRPNWLDSTLGHTMMSEGDLMMLSKRYGTELVGGVTFMSFMWEGATLLPFLQKEFIDNGGNIVMKYIEDIEELSGYDVVVNCTGLGANKLMGDTNVKPIRGQIIKVRAPWIFHSFLIDSEKSGYVLGNKNFVILGGTRQHDDSTKVDDDDKNNILRNCSKLVPSIKSAEIIEHQVGLRPARNKVRLEAEIKRNGDNEVRIVHNYGHGGAGITLSVGCAEEAAKLVEQMLTEKYKSKL</sequence>
<proteinExistence type="inferred from homology"/>